<dbReference type="CDD" id="cd02440">
    <property type="entry name" value="AdoMet_MTases"/>
    <property type="match status" value="1"/>
</dbReference>
<dbReference type="EMBL" id="FXYH01000009">
    <property type="protein sequence ID" value="SMX43629.1"/>
    <property type="molecule type" value="Genomic_DNA"/>
</dbReference>
<dbReference type="InterPro" id="IPR029063">
    <property type="entry name" value="SAM-dependent_MTases_sf"/>
</dbReference>
<dbReference type="PANTHER" id="PTHR43861">
    <property type="entry name" value="TRANS-ACONITATE 2-METHYLTRANSFERASE-RELATED"/>
    <property type="match status" value="1"/>
</dbReference>
<accession>A0A238KLA4</accession>
<dbReference type="Gene3D" id="3.40.50.150">
    <property type="entry name" value="Vaccinia Virus protein VP39"/>
    <property type="match status" value="1"/>
</dbReference>
<keyword evidence="2" id="KW-1185">Reference proteome</keyword>
<dbReference type="Proteomes" id="UP000220836">
    <property type="component" value="Unassembled WGS sequence"/>
</dbReference>
<organism evidence="1 2">
    <name type="scientific">Pelagimonas varians</name>
    <dbReference type="NCBI Taxonomy" id="696760"/>
    <lineage>
        <taxon>Bacteria</taxon>
        <taxon>Pseudomonadati</taxon>
        <taxon>Pseudomonadota</taxon>
        <taxon>Alphaproteobacteria</taxon>
        <taxon>Rhodobacterales</taxon>
        <taxon>Roseobacteraceae</taxon>
        <taxon>Pelagimonas</taxon>
    </lineage>
</organism>
<evidence type="ECO:0000313" key="2">
    <source>
        <dbReference type="Proteomes" id="UP000220836"/>
    </source>
</evidence>
<gene>
    <name evidence="1" type="primary">ubiG_1</name>
    <name evidence="1" type="ORF">PEV8663_02720</name>
</gene>
<dbReference type="AlphaFoldDB" id="A0A238KLA4"/>
<sequence length="206" mass="22335">MKQADFWDKIAEKYSASKIGNQAAYEATLDRVREFLNADTSVLEVGCGTGSTALLLADSAGQITGTDISGEMIRIAKGKAAAQGVANVRFEQETASDAGAGLYDVVTAFNLLHLVDDPAVALANIRNRLPEGGLFISKTPCLGSKPWFMPLIAVMQWIGKAPKPVHSFKPDRLRDDIEAAGFRIEEMMFFPKQNISRFIVARKVGA</sequence>
<keyword evidence="1" id="KW-0830">Ubiquinone</keyword>
<proteinExistence type="predicted"/>
<dbReference type="RefSeq" id="WP_097805193.1">
    <property type="nucleotide sequence ID" value="NZ_FXYH01000009.1"/>
</dbReference>
<dbReference type="GO" id="GO:0102208">
    <property type="term" value="F:2-polyprenyl-6-hydroxyphenol methylase activity"/>
    <property type="evidence" value="ECO:0007669"/>
    <property type="project" value="UniProtKB-EC"/>
</dbReference>
<protein>
    <submittedName>
        <fullName evidence="1">Ubiquinone biosynthesis O-methyltransferase</fullName>
        <ecNumber evidence="1">2.1.1.222</ecNumber>
    </submittedName>
</protein>
<dbReference type="SUPFAM" id="SSF53335">
    <property type="entry name" value="S-adenosyl-L-methionine-dependent methyltransferases"/>
    <property type="match status" value="1"/>
</dbReference>
<name>A0A238KLA4_9RHOB</name>
<keyword evidence="1" id="KW-0808">Transferase</keyword>
<dbReference type="GO" id="GO:0032259">
    <property type="term" value="P:methylation"/>
    <property type="evidence" value="ECO:0007669"/>
    <property type="project" value="UniProtKB-KW"/>
</dbReference>
<keyword evidence="1" id="KW-0489">Methyltransferase</keyword>
<evidence type="ECO:0000313" key="1">
    <source>
        <dbReference type="EMBL" id="SMX43629.1"/>
    </source>
</evidence>
<dbReference type="EC" id="2.1.1.222" evidence="1"/>
<reference evidence="1 2" key="1">
    <citation type="submission" date="2017-05" db="EMBL/GenBank/DDBJ databases">
        <authorList>
            <person name="Song R."/>
            <person name="Chenine A.L."/>
            <person name="Ruprecht R.M."/>
        </authorList>
    </citation>
    <scope>NUCLEOTIDE SEQUENCE [LARGE SCALE GENOMIC DNA]</scope>
    <source>
        <strain evidence="1 2">CECT 8663</strain>
    </source>
</reference>
<dbReference type="OrthoDB" id="5642573at2"/>
<dbReference type="Pfam" id="PF13489">
    <property type="entry name" value="Methyltransf_23"/>
    <property type="match status" value="1"/>
</dbReference>